<sequence length="136" mass="14939">CKYRNQIHLIRGNHEDPEINCVYGFQDECRRRLREDPQAEESCWFKFNKAFEWLPVAALIEDKILCIHGGIGGSIQSMKDIATIMRPLKIAQVPSNEYVRCEGKEGGGVGGGGRRENEGGGVGAENEGGMGGENEG</sequence>
<organism evidence="3 4">
    <name type="scientific">Cardiosporidium cionae</name>
    <dbReference type="NCBI Taxonomy" id="476202"/>
    <lineage>
        <taxon>Eukaryota</taxon>
        <taxon>Sar</taxon>
        <taxon>Alveolata</taxon>
        <taxon>Apicomplexa</taxon>
        <taxon>Aconoidasida</taxon>
        <taxon>Nephromycida</taxon>
        <taxon>Cardiosporidium</taxon>
    </lineage>
</organism>
<dbReference type="PANTHER" id="PTHR46422">
    <property type="entry name" value="SERINE/THREONINE-PROTEIN PHOSPHATASE BSL3"/>
    <property type="match status" value="1"/>
</dbReference>
<protein>
    <submittedName>
        <fullName evidence="3">Kelch repeat domain containing/Serine/threonine protein phosphatase protein</fullName>
    </submittedName>
</protein>
<name>A0ABQ7J3N9_9APIC</name>
<evidence type="ECO:0000313" key="3">
    <source>
        <dbReference type="EMBL" id="KAF8817710.1"/>
    </source>
</evidence>
<evidence type="ECO:0000259" key="2">
    <source>
        <dbReference type="PROSITE" id="PS00125"/>
    </source>
</evidence>
<comment type="caution">
    <text evidence="3">The sequence shown here is derived from an EMBL/GenBank/DDBJ whole genome shotgun (WGS) entry which is preliminary data.</text>
</comment>
<evidence type="ECO:0000256" key="1">
    <source>
        <dbReference type="SAM" id="MobiDB-lite"/>
    </source>
</evidence>
<reference evidence="3 4" key="1">
    <citation type="journal article" date="2020" name="bioRxiv">
        <title>Metabolic contributions of an alphaproteobacterial endosymbiont in the apicomplexan Cardiosporidium cionae.</title>
        <authorList>
            <person name="Hunter E.S."/>
            <person name="Paight C.J."/>
            <person name="Lane C.E."/>
        </authorList>
    </citation>
    <scope>NUCLEOTIDE SEQUENCE [LARGE SCALE GENOMIC DNA]</scope>
    <source>
        <strain evidence="3">ESH_2018</strain>
    </source>
</reference>
<dbReference type="Pfam" id="PF00149">
    <property type="entry name" value="Metallophos"/>
    <property type="match status" value="1"/>
</dbReference>
<dbReference type="InterPro" id="IPR029052">
    <property type="entry name" value="Metallo-depent_PP-like"/>
</dbReference>
<feature type="compositionally biased region" description="Gly residues" evidence="1">
    <location>
        <begin position="119"/>
        <end position="136"/>
    </location>
</feature>
<dbReference type="EMBL" id="JADAQX010001881">
    <property type="protein sequence ID" value="KAF8817710.1"/>
    <property type="molecule type" value="Genomic_DNA"/>
</dbReference>
<evidence type="ECO:0000313" key="4">
    <source>
        <dbReference type="Proteomes" id="UP000823046"/>
    </source>
</evidence>
<gene>
    <name evidence="3" type="ORF">IE077_000665</name>
</gene>
<feature type="domain" description="Serine/threonine specific protein phosphatases" evidence="2">
    <location>
        <begin position="10"/>
        <end position="15"/>
    </location>
</feature>
<dbReference type="PROSITE" id="PS00125">
    <property type="entry name" value="SER_THR_PHOSPHATASE"/>
    <property type="match status" value="1"/>
</dbReference>
<dbReference type="Proteomes" id="UP000823046">
    <property type="component" value="Unassembled WGS sequence"/>
</dbReference>
<dbReference type="SUPFAM" id="SSF56300">
    <property type="entry name" value="Metallo-dependent phosphatases"/>
    <property type="match status" value="1"/>
</dbReference>
<dbReference type="InterPro" id="IPR006186">
    <property type="entry name" value="Ser/Thr-sp_prot-phosphatase"/>
</dbReference>
<dbReference type="PANTHER" id="PTHR46422:SF7">
    <property type="entry name" value="SERINE_THREONINE-PROTEIN PHOSPHATASE BSL2-RELATED"/>
    <property type="match status" value="1"/>
</dbReference>
<dbReference type="InterPro" id="IPR004843">
    <property type="entry name" value="Calcineurin-like_PHP"/>
</dbReference>
<dbReference type="Gene3D" id="3.60.21.10">
    <property type="match status" value="1"/>
</dbReference>
<feature type="region of interest" description="Disordered" evidence="1">
    <location>
        <begin position="104"/>
        <end position="136"/>
    </location>
</feature>
<keyword evidence="4" id="KW-1185">Reference proteome</keyword>
<proteinExistence type="predicted"/>
<accession>A0ABQ7J3N9</accession>
<feature type="non-terminal residue" evidence="3">
    <location>
        <position position="1"/>
    </location>
</feature>